<dbReference type="OrthoDB" id="1808478at2"/>
<dbReference type="AlphaFoldDB" id="A0A1R1B9V9"/>
<feature type="signal peptide" evidence="1">
    <location>
        <begin position="1"/>
        <end position="30"/>
    </location>
</feature>
<name>A0A1R1B9V9_PAELA</name>
<accession>A0A1R1B9V9</accession>
<evidence type="ECO:0000313" key="2">
    <source>
        <dbReference type="EMBL" id="OME96895.1"/>
    </source>
</evidence>
<comment type="caution">
    <text evidence="2">The sequence shown here is derived from an EMBL/GenBank/DDBJ whole genome shotgun (WGS) entry which is preliminary data.</text>
</comment>
<keyword evidence="1" id="KW-0732">Signal</keyword>
<proteinExistence type="predicted"/>
<sequence>MSKVRSPKRIASALAVSVLLSLSLAGGAYADSAADIAPGALTTPPPVEMNLNSSINILANKYLMNYFSSIGKVSSTQVGISGTTSASQAVDSLGINYVLQRWTGSAWVDAGASYDNGTNKASLSGSKTFNVQAGYYYRAKTIHWVNESGTYEEGTYHTSSVLVEL</sequence>
<feature type="chain" id="PRO_5012638809" evidence="1">
    <location>
        <begin position="31"/>
        <end position="165"/>
    </location>
</feature>
<evidence type="ECO:0000313" key="3">
    <source>
        <dbReference type="Proteomes" id="UP000187074"/>
    </source>
</evidence>
<organism evidence="2 3">
    <name type="scientific">Paenibacillus lautus</name>
    <name type="common">Bacillus lautus</name>
    <dbReference type="NCBI Taxonomy" id="1401"/>
    <lineage>
        <taxon>Bacteria</taxon>
        <taxon>Bacillati</taxon>
        <taxon>Bacillota</taxon>
        <taxon>Bacilli</taxon>
        <taxon>Bacillales</taxon>
        <taxon>Paenibacillaceae</taxon>
        <taxon>Paenibacillus</taxon>
    </lineage>
</organism>
<gene>
    <name evidence="2" type="ORF">BK123_04785</name>
</gene>
<protein>
    <submittedName>
        <fullName evidence="2">Uncharacterized protein</fullName>
    </submittedName>
</protein>
<reference evidence="2 3" key="1">
    <citation type="submission" date="2016-11" db="EMBL/GenBank/DDBJ databases">
        <title>Paenibacillus species isolates.</title>
        <authorList>
            <person name="Beno S.M."/>
        </authorList>
    </citation>
    <scope>NUCLEOTIDE SEQUENCE [LARGE SCALE GENOMIC DNA]</scope>
    <source>
        <strain evidence="2 3">FSL F4-0100</strain>
    </source>
</reference>
<dbReference type="Proteomes" id="UP000187074">
    <property type="component" value="Unassembled WGS sequence"/>
</dbReference>
<dbReference type="EMBL" id="MRTF01000001">
    <property type="protein sequence ID" value="OME96895.1"/>
    <property type="molecule type" value="Genomic_DNA"/>
</dbReference>
<evidence type="ECO:0000256" key="1">
    <source>
        <dbReference type="SAM" id="SignalP"/>
    </source>
</evidence>